<sequence>MERISAGKNTPVFKARPVEIGPCQKQRFRLHIAFGEEIYRFLPGAADIGLSPGQNTFVT</sequence>
<evidence type="ECO:0000313" key="1">
    <source>
        <dbReference type="EMBL" id="RRB13932.1"/>
    </source>
</evidence>
<accession>A0A3P1CKS8</accession>
<evidence type="ECO:0000313" key="2">
    <source>
        <dbReference type="Proteomes" id="UP000274271"/>
    </source>
</evidence>
<name>A0A3P1CKS8_9BACT</name>
<gene>
    <name evidence="1" type="ORF">EHT87_16910</name>
</gene>
<protein>
    <submittedName>
        <fullName evidence="1">Uncharacterized protein</fullName>
    </submittedName>
</protein>
<dbReference type="Proteomes" id="UP000274271">
    <property type="component" value="Unassembled WGS sequence"/>
</dbReference>
<proteinExistence type="predicted"/>
<comment type="caution">
    <text evidence="1">The sequence shown here is derived from an EMBL/GenBank/DDBJ whole genome shotgun (WGS) entry which is preliminary data.</text>
</comment>
<dbReference type="AlphaFoldDB" id="A0A3P1CKS8"/>
<reference evidence="1 2" key="1">
    <citation type="submission" date="2018-11" db="EMBL/GenBank/DDBJ databases">
        <authorList>
            <person name="Zhou Z."/>
            <person name="Wang G."/>
        </authorList>
    </citation>
    <scope>NUCLEOTIDE SEQUENCE [LARGE SCALE GENOMIC DNA]</scope>
    <source>
        <strain evidence="1 2">KCTC42998</strain>
    </source>
</reference>
<dbReference type="EMBL" id="RQJP01000003">
    <property type="protein sequence ID" value="RRB13932.1"/>
    <property type="molecule type" value="Genomic_DNA"/>
</dbReference>
<keyword evidence="2" id="KW-1185">Reference proteome</keyword>
<organism evidence="1 2">
    <name type="scientific">Larkinella knui</name>
    <dbReference type="NCBI Taxonomy" id="2025310"/>
    <lineage>
        <taxon>Bacteria</taxon>
        <taxon>Pseudomonadati</taxon>
        <taxon>Bacteroidota</taxon>
        <taxon>Cytophagia</taxon>
        <taxon>Cytophagales</taxon>
        <taxon>Spirosomataceae</taxon>
        <taxon>Larkinella</taxon>
    </lineage>
</organism>